<dbReference type="InterPro" id="IPR009061">
    <property type="entry name" value="DNA-bd_dom_put_sf"/>
</dbReference>
<dbReference type="EMBL" id="FQZQ01000006">
    <property type="protein sequence ID" value="SHJ23137.1"/>
    <property type="molecule type" value="Genomic_DNA"/>
</dbReference>
<dbReference type="InterPro" id="IPR010211">
    <property type="entry name" value="Redox-sen_tscrpt-act_SoxR"/>
</dbReference>
<dbReference type="PROSITE" id="PS00552">
    <property type="entry name" value="HTH_MERR_1"/>
    <property type="match status" value="1"/>
</dbReference>
<protein>
    <submittedName>
        <fullName evidence="6">Transcriptional regulator, MerR family</fullName>
    </submittedName>
</protein>
<dbReference type="GO" id="GO:0051537">
    <property type="term" value="F:2 iron, 2 sulfur cluster binding"/>
    <property type="evidence" value="ECO:0007669"/>
    <property type="project" value="UniProtKB-KW"/>
</dbReference>
<dbReference type="PANTHER" id="PTHR30204:SF0">
    <property type="entry name" value="REDOX-SENSITIVE TRANSCRIPTIONAL ACTIVATOR SOXR"/>
    <property type="match status" value="1"/>
</dbReference>
<dbReference type="PRINTS" id="PR00040">
    <property type="entry name" value="HTHMERR"/>
</dbReference>
<keyword evidence="1" id="KW-0001">2Fe-2S</keyword>
<dbReference type="InterPro" id="IPR000551">
    <property type="entry name" value="MerR-type_HTH_dom"/>
</dbReference>
<keyword evidence="7" id="KW-1185">Reference proteome</keyword>
<keyword evidence="1" id="KW-0479">Metal-binding</keyword>
<dbReference type="CDD" id="cd01110">
    <property type="entry name" value="HTH_SoxR"/>
    <property type="match status" value="1"/>
</dbReference>
<proteinExistence type="predicted"/>
<dbReference type="NCBIfam" id="TIGR01950">
    <property type="entry name" value="SoxR"/>
    <property type="match status" value="1"/>
</dbReference>
<dbReference type="PROSITE" id="PS50937">
    <property type="entry name" value="HTH_MERR_2"/>
    <property type="match status" value="1"/>
</dbReference>
<dbReference type="AlphaFoldDB" id="A0A1M6HLS6"/>
<dbReference type="SMART" id="SM00422">
    <property type="entry name" value="HTH_MERR"/>
    <property type="match status" value="1"/>
</dbReference>
<sequence length="154" mass="17594">MQNKDHTRNGLTIGYVSERTGLAPSAIRFYEDEGLVFPGRNAGGQRRFDRSDIRRLSFVMISQGLGFSLPEIREALKSLPEGRTPTKRDWERISARFRRKLDQRISQMQILRDKLDGCIGCGCLSLQTCKLYNADDRARRKGQGPRYLMGDPVD</sequence>
<evidence type="ECO:0000313" key="7">
    <source>
        <dbReference type="Proteomes" id="UP000183982"/>
    </source>
</evidence>
<reference evidence="7" key="1">
    <citation type="submission" date="2016-11" db="EMBL/GenBank/DDBJ databases">
        <authorList>
            <person name="Varghese N."/>
            <person name="Submissions S."/>
        </authorList>
    </citation>
    <scope>NUCLEOTIDE SEQUENCE [LARGE SCALE GENOMIC DNA]</scope>
    <source>
        <strain evidence="7">DSM 100564</strain>
    </source>
</reference>
<gene>
    <name evidence="6" type="ORF">SAMN05444000_10688</name>
</gene>
<dbReference type="GO" id="GO:0003677">
    <property type="term" value="F:DNA binding"/>
    <property type="evidence" value="ECO:0007669"/>
    <property type="project" value="UniProtKB-KW"/>
</dbReference>
<evidence type="ECO:0000313" key="6">
    <source>
        <dbReference type="EMBL" id="SHJ23137.1"/>
    </source>
</evidence>
<evidence type="ECO:0000256" key="3">
    <source>
        <dbReference type="ARBA" id="ARBA00023014"/>
    </source>
</evidence>
<dbReference type="OrthoDB" id="9802944at2"/>
<dbReference type="GO" id="GO:0003700">
    <property type="term" value="F:DNA-binding transcription factor activity"/>
    <property type="evidence" value="ECO:0007669"/>
    <property type="project" value="InterPro"/>
</dbReference>
<dbReference type="RefSeq" id="WP_073251076.1">
    <property type="nucleotide sequence ID" value="NZ_FQZQ01000006.1"/>
</dbReference>
<dbReference type="STRING" id="1470563.SAMN05444000_10688"/>
<evidence type="ECO:0000256" key="1">
    <source>
        <dbReference type="ARBA" id="ARBA00022714"/>
    </source>
</evidence>
<accession>A0A1M6HLS6</accession>
<name>A0A1M6HLS6_9RHOB</name>
<evidence type="ECO:0000256" key="2">
    <source>
        <dbReference type="ARBA" id="ARBA00023004"/>
    </source>
</evidence>
<keyword evidence="2" id="KW-0408">Iron</keyword>
<dbReference type="InterPro" id="IPR047057">
    <property type="entry name" value="MerR_fam"/>
</dbReference>
<dbReference type="Gene3D" id="1.10.1660.10">
    <property type="match status" value="1"/>
</dbReference>
<dbReference type="Proteomes" id="UP000183982">
    <property type="component" value="Unassembled WGS sequence"/>
</dbReference>
<dbReference type="Pfam" id="PF13411">
    <property type="entry name" value="MerR_1"/>
    <property type="match status" value="1"/>
</dbReference>
<keyword evidence="3" id="KW-0411">Iron-sulfur</keyword>
<feature type="domain" description="HTH merR-type" evidence="5">
    <location>
        <begin position="10"/>
        <end position="78"/>
    </location>
</feature>
<dbReference type="PANTHER" id="PTHR30204">
    <property type="entry name" value="REDOX-CYCLING DRUG-SENSING TRANSCRIPTIONAL ACTIVATOR SOXR"/>
    <property type="match status" value="1"/>
</dbReference>
<organism evidence="6 7">
    <name type="scientific">Shimia gijangensis</name>
    <dbReference type="NCBI Taxonomy" id="1470563"/>
    <lineage>
        <taxon>Bacteria</taxon>
        <taxon>Pseudomonadati</taxon>
        <taxon>Pseudomonadota</taxon>
        <taxon>Alphaproteobacteria</taxon>
        <taxon>Rhodobacterales</taxon>
        <taxon>Roseobacteraceae</taxon>
    </lineage>
</organism>
<dbReference type="GO" id="GO:0006979">
    <property type="term" value="P:response to oxidative stress"/>
    <property type="evidence" value="ECO:0007669"/>
    <property type="project" value="InterPro"/>
</dbReference>
<keyword evidence="4" id="KW-0238">DNA-binding</keyword>
<dbReference type="SUPFAM" id="SSF46955">
    <property type="entry name" value="Putative DNA-binding domain"/>
    <property type="match status" value="1"/>
</dbReference>
<evidence type="ECO:0000256" key="4">
    <source>
        <dbReference type="ARBA" id="ARBA00023125"/>
    </source>
</evidence>
<evidence type="ECO:0000259" key="5">
    <source>
        <dbReference type="PROSITE" id="PS50937"/>
    </source>
</evidence>